<dbReference type="Pfam" id="PF00647">
    <property type="entry name" value="EF1G"/>
    <property type="match status" value="1"/>
</dbReference>
<keyword evidence="2 3" id="KW-0648">Protein biosynthesis</keyword>
<evidence type="ECO:0008006" key="10">
    <source>
        <dbReference type="Google" id="ProtNLM"/>
    </source>
</evidence>
<keyword evidence="1 3" id="KW-0251">Elongation factor</keyword>
<dbReference type="InterPro" id="IPR040079">
    <property type="entry name" value="Glutathione_S-Trfase"/>
</dbReference>
<name>A0A8H2WCW2_9AGAM</name>
<dbReference type="Pfam" id="PF00043">
    <property type="entry name" value="GST_C"/>
    <property type="match status" value="1"/>
</dbReference>
<proteinExistence type="predicted"/>
<dbReference type="FunFam" id="3.30.70.1010:FF:000001">
    <property type="entry name" value="Elongation factor 1-gamma 1"/>
    <property type="match status" value="1"/>
</dbReference>
<dbReference type="InterPro" id="IPR036433">
    <property type="entry name" value="EF1B_G_C_sf"/>
</dbReference>
<dbReference type="SMART" id="SM01183">
    <property type="entry name" value="EF1G"/>
    <property type="match status" value="1"/>
</dbReference>
<evidence type="ECO:0000256" key="3">
    <source>
        <dbReference type="PROSITE-ProRule" id="PRU00519"/>
    </source>
</evidence>
<feature type="compositionally biased region" description="Low complexity" evidence="4">
    <location>
        <begin position="229"/>
        <end position="239"/>
    </location>
</feature>
<organism evidence="8 9">
    <name type="scientific">Rhizoctonia solani</name>
    <dbReference type="NCBI Taxonomy" id="456999"/>
    <lineage>
        <taxon>Eukaryota</taxon>
        <taxon>Fungi</taxon>
        <taxon>Dikarya</taxon>
        <taxon>Basidiomycota</taxon>
        <taxon>Agaricomycotina</taxon>
        <taxon>Agaricomycetes</taxon>
        <taxon>Cantharellales</taxon>
        <taxon>Ceratobasidiaceae</taxon>
        <taxon>Rhizoctonia</taxon>
    </lineage>
</organism>
<gene>
    <name evidence="8" type="ORF">RDB_LOCUS9039</name>
</gene>
<dbReference type="CDD" id="cd03181">
    <property type="entry name" value="GST_C_EF1Bgamma_like"/>
    <property type="match status" value="1"/>
</dbReference>
<dbReference type="PROSITE" id="PS50404">
    <property type="entry name" value="GST_NTER"/>
    <property type="match status" value="1"/>
</dbReference>
<accession>A0A8H2WCW2</accession>
<dbReference type="SFLD" id="SFLDG00358">
    <property type="entry name" value="Main_(cytGST)"/>
    <property type="match status" value="1"/>
</dbReference>
<feature type="region of interest" description="Disordered" evidence="4">
    <location>
        <begin position="221"/>
        <end position="271"/>
    </location>
</feature>
<evidence type="ECO:0000313" key="8">
    <source>
        <dbReference type="EMBL" id="CAE6354351.1"/>
    </source>
</evidence>
<evidence type="ECO:0000256" key="4">
    <source>
        <dbReference type="SAM" id="MobiDB-lite"/>
    </source>
</evidence>
<evidence type="ECO:0000256" key="1">
    <source>
        <dbReference type="ARBA" id="ARBA00022768"/>
    </source>
</evidence>
<dbReference type="GO" id="GO:0003746">
    <property type="term" value="F:translation elongation factor activity"/>
    <property type="evidence" value="ECO:0007669"/>
    <property type="project" value="UniProtKB-UniRule"/>
</dbReference>
<feature type="domain" description="GST N-terminal" evidence="6">
    <location>
        <begin position="3"/>
        <end position="86"/>
    </location>
</feature>
<dbReference type="EMBL" id="CAJMWQ010000354">
    <property type="protein sequence ID" value="CAE6354351.1"/>
    <property type="molecule type" value="Genomic_DNA"/>
</dbReference>
<dbReference type="SUPFAM" id="SSF89942">
    <property type="entry name" value="eEF1-gamma domain"/>
    <property type="match status" value="1"/>
</dbReference>
<dbReference type="Gene3D" id="3.40.30.10">
    <property type="entry name" value="Glutaredoxin"/>
    <property type="match status" value="1"/>
</dbReference>
<dbReference type="AlphaFoldDB" id="A0A8H2WCW2"/>
<dbReference type="InterPro" id="IPR050802">
    <property type="entry name" value="EF-GSTs"/>
</dbReference>
<protein>
    <recommendedName>
        <fullName evidence="10">Elongation factor 1-gamma</fullName>
    </recommendedName>
</protein>
<feature type="compositionally biased region" description="Basic and acidic residues" evidence="4">
    <location>
        <begin position="261"/>
        <end position="271"/>
    </location>
</feature>
<feature type="domain" description="GST C-terminal" evidence="7">
    <location>
        <begin position="91"/>
        <end position="218"/>
    </location>
</feature>
<dbReference type="SUPFAM" id="SSF52833">
    <property type="entry name" value="Thioredoxin-like"/>
    <property type="match status" value="1"/>
</dbReference>
<feature type="domain" description="EF-1-gamma C-terminal" evidence="5">
    <location>
        <begin position="263"/>
        <end position="422"/>
    </location>
</feature>
<dbReference type="PROSITE" id="PS50040">
    <property type="entry name" value="EF1G_C"/>
    <property type="match status" value="1"/>
</dbReference>
<dbReference type="GO" id="GO:0005737">
    <property type="term" value="C:cytoplasm"/>
    <property type="evidence" value="ECO:0007669"/>
    <property type="project" value="TreeGrafter"/>
</dbReference>
<reference evidence="8" key="1">
    <citation type="submission" date="2021-01" db="EMBL/GenBank/DDBJ databases">
        <authorList>
            <person name="Kaushik A."/>
        </authorList>
    </citation>
    <scope>NUCLEOTIDE SEQUENCE</scope>
    <source>
        <strain evidence="8">AG1-1B</strain>
    </source>
</reference>
<evidence type="ECO:0000313" key="9">
    <source>
        <dbReference type="Proteomes" id="UP000663826"/>
    </source>
</evidence>
<dbReference type="Proteomes" id="UP000663826">
    <property type="component" value="Unassembled WGS sequence"/>
</dbReference>
<dbReference type="FunFam" id="1.20.1050.10:FF:000006">
    <property type="entry name" value="Elongation factor 1 gamma"/>
    <property type="match status" value="1"/>
</dbReference>
<dbReference type="InterPro" id="IPR004046">
    <property type="entry name" value="GST_C"/>
</dbReference>
<dbReference type="PANTHER" id="PTHR43986">
    <property type="entry name" value="ELONGATION FACTOR 1-GAMMA"/>
    <property type="match status" value="1"/>
</dbReference>
<dbReference type="InterPro" id="IPR036282">
    <property type="entry name" value="Glutathione-S-Trfase_C_sf"/>
</dbReference>
<dbReference type="GO" id="GO:0005634">
    <property type="term" value="C:nucleus"/>
    <property type="evidence" value="ECO:0007669"/>
    <property type="project" value="TreeGrafter"/>
</dbReference>
<dbReference type="CDD" id="cd03044">
    <property type="entry name" value="GST_N_EF1Bgamma"/>
    <property type="match status" value="1"/>
</dbReference>
<dbReference type="InterPro" id="IPR010987">
    <property type="entry name" value="Glutathione-S-Trfase_C-like"/>
</dbReference>
<dbReference type="PROSITE" id="PS50405">
    <property type="entry name" value="GST_CTER"/>
    <property type="match status" value="1"/>
</dbReference>
<dbReference type="PANTHER" id="PTHR43986:SF1">
    <property type="entry name" value="ELONGATION FACTOR 1-GAMMA"/>
    <property type="match status" value="1"/>
</dbReference>
<dbReference type="InterPro" id="IPR004045">
    <property type="entry name" value="Glutathione_S-Trfase_N"/>
</dbReference>
<dbReference type="SFLD" id="SFLDS00019">
    <property type="entry name" value="Glutathione_Transferase_(cytos"/>
    <property type="match status" value="1"/>
</dbReference>
<evidence type="ECO:0000259" key="6">
    <source>
        <dbReference type="PROSITE" id="PS50404"/>
    </source>
</evidence>
<dbReference type="InterPro" id="IPR001662">
    <property type="entry name" value="EF1B_G_C"/>
</dbReference>
<evidence type="ECO:0000259" key="5">
    <source>
        <dbReference type="PROSITE" id="PS50040"/>
    </source>
</evidence>
<comment type="caution">
    <text evidence="8">The sequence shown here is derived from an EMBL/GenBank/DDBJ whole genome shotgun (WGS) entry which is preliminary data.</text>
</comment>
<dbReference type="Gene3D" id="1.20.1050.10">
    <property type="match status" value="1"/>
</dbReference>
<evidence type="ECO:0000256" key="2">
    <source>
        <dbReference type="ARBA" id="ARBA00022917"/>
    </source>
</evidence>
<dbReference type="InterPro" id="IPR036249">
    <property type="entry name" value="Thioredoxin-like_sf"/>
</dbReference>
<evidence type="ECO:0000259" key="7">
    <source>
        <dbReference type="PROSITE" id="PS50405"/>
    </source>
</evidence>
<dbReference type="Gene3D" id="3.30.70.1010">
    <property type="entry name" value="Translation elongation factor EF1B, gamma chain, conserved domain"/>
    <property type="match status" value="1"/>
</dbReference>
<dbReference type="SUPFAM" id="SSF47616">
    <property type="entry name" value="GST C-terminal domain-like"/>
    <property type="match status" value="1"/>
</dbReference>
<dbReference type="Pfam" id="PF02798">
    <property type="entry name" value="GST_N"/>
    <property type="match status" value="1"/>
</dbReference>
<sequence>MASIGTLYTTDVQSSGRRIKAVAAIAGLTLDNTPSDYVHFETNKTPEFKAKFASGKIPAFETKDGFTLFEGSAIARYIASLAPNSGLLGTSPTDAALVDQWVSFSDSEVQSRMFTLLGLIKGQFPYNKPYETLLREKLAESLAVVNTHLTYNTFFLPTNRISLADITFASVLQKLFETHLGAKERAQYPALVRLFETVSNQPKLKDIFGTTNYTETPIQFVSPKKEKTAAAPAAPAAPKAPKEKKPENDDDDDEPLVPAEPKAKNPLDDLPKSAFNLEDWKRAYSNMDTRGAGGSLEWFYEKFDPEGFSIWRVDFKYNEELTQTFMSSNQIGGFFNRLEGSKKYLFGSVGVLGEANNSRISGAFILRGQDYKAVLDAAPDWESYEYKKIDLSNAEDKAFFEAALAWDLEIDGKKWVDGKNFK</sequence>